<dbReference type="Pfam" id="PF20256">
    <property type="entry name" value="MoCoBD_2"/>
    <property type="match status" value="1"/>
</dbReference>
<dbReference type="InterPro" id="IPR037165">
    <property type="entry name" value="AldOxase/xan_DH_Mopterin-bd_sf"/>
</dbReference>
<dbReference type="PANTHER" id="PTHR11908">
    <property type="entry name" value="XANTHINE DEHYDROGENASE"/>
    <property type="match status" value="1"/>
</dbReference>
<dbReference type="SUPFAM" id="SSF56003">
    <property type="entry name" value="Molybdenum cofactor-binding domain"/>
    <property type="match status" value="1"/>
</dbReference>
<comment type="caution">
    <text evidence="3">The sequence shown here is derived from an EMBL/GenBank/DDBJ whole genome shotgun (WGS) entry which is preliminary data.</text>
</comment>
<dbReference type="SMART" id="SM01008">
    <property type="entry name" value="Ald_Xan_dh_C"/>
    <property type="match status" value="1"/>
</dbReference>
<dbReference type="Gene3D" id="3.30.365.10">
    <property type="entry name" value="Aldehyde oxidase/xanthine dehydrogenase, molybdopterin binding domain"/>
    <property type="match status" value="4"/>
</dbReference>
<proteinExistence type="predicted"/>
<protein>
    <submittedName>
        <fullName evidence="3">CO/xanthine dehydrogenase Mo-binding subunit</fullName>
    </submittedName>
</protein>
<feature type="region of interest" description="Disordered" evidence="1">
    <location>
        <begin position="631"/>
        <end position="881"/>
    </location>
</feature>
<evidence type="ECO:0000259" key="2">
    <source>
        <dbReference type="SMART" id="SM01008"/>
    </source>
</evidence>
<dbReference type="SUPFAM" id="SSF54665">
    <property type="entry name" value="CO dehydrogenase molybdoprotein N-domain-like"/>
    <property type="match status" value="1"/>
</dbReference>
<dbReference type="InterPro" id="IPR046867">
    <property type="entry name" value="AldOxase/xan_DH_MoCoBD2"/>
</dbReference>
<evidence type="ECO:0000313" key="3">
    <source>
        <dbReference type="EMBL" id="MDQ1025206.1"/>
    </source>
</evidence>
<feature type="compositionally biased region" description="Low complexity" evidence="1">
    <location>
        <begin position="821"/>
        <end position="831"/>
    </location>
</feature>
<dbReference type="InterPro" id="IPR008274">
    <property type="entry name" value="AldOxase/xan_DH_MoCoBD1"/>
</dbReference>
<dbReference type="Pfam" id="PF01315">
    <property type="entry name" value="Ald_Xan_dh_C"/>
    <property type="match status" value="1"/>
</dbReference>
<dbReference type="InterPro" id="IPR000674">
    <property type="entry name" value="Ald_Oxase/Xan_DH_a/b"/>
</dbReference>
<accession>A0ABU0SP03</accession>
<feature type="compositionally biased region" description="Low complexity" evidence="1">
    <location>
        <begin position="650"/>
        <end position="659"/>
    </location>
</feature>
<dbReference type="InterPro" id="IPR016208">
    <property type="entry name" value="Ald_Oxase/xanthine_DH-like"/>
</dbReference>
<dbReference type="PANTHER" id="PTHR11908:SF157">
    <property type="entry name" value="XANTHINE DEHYDROGENASE SUBUNIT D-RELATED"/>
    <property type="match status" value="1"/>
</dbReference>
<feature type="compositionally biased region" description="Basic and acidic residues" evidence="1">
    <location>
        <begin position="711"/>
        <end position="720"/>
    </location>
</feature>
<feature type="region of interest" description="Disordered" evidence="1">
    <location>
        <begin position="1"/>
        <end position="28"/>
    </location>
</feature>
<dbReference type="EMBL" id="JAUSZI010000002">
    <property type="protein sequence ID" value="MDQ1025206.1"/>
    <property type="molecule type" value="Genomic_DNA"/>
</dbReference>
<name>A0ABU0SP03_9ACTN</name>
<dbReference type="Pfam" id="PF02738">
    <property type="entry name" value="MoCoBD_1"/>
    <property type="match status" value="1"/>
</dbReference>
<dbReference type="Gene3D" id="3.90.1170.50">
    <property type="entry name" value="Aldehyde oxidase/xanthine dehydrogenase, a/b hammerhead"/>
    <property type="match status" value="1"/>
</dbReference>
<organism evidence="3 4">
    <name type="scientific">Streptomyces umbrinus</name>
    <dbReference type="NCBI Taxonomy" id="67370"/>
    <lineage>
        <taxon>Bacteria</taxon>
        <taxon>Bacillati</taxon>
        <taxon>Actinomycetota</taxon>
        <taxon>Actinomycetes</taxon>
        <taxon>Kitasatosporales</taxon>
        <taxon>Streptomycetaceae</taxon>
        <taxon>Streptomyces</taxon>
        <taxon>Streptomyces phaeochromogenes group</taxon>
    </lineage>
</organism>
<dbReference type="Proteomes" id="UP001230328">
    <property type="component" value="Unassembled WGS sequence"/>
</dbReference>
<evidence type="ECO:0000313" key="4">
    <source>
        <dbReference type="Proteomes" id="UP001230328"/>
    </source>
</evidence>
<feature type="compositionally biased region" description="Basic residues" evidence="1">
    <location>
        <begin position="741"/>
        <end position="762"/>
    </location>
</feature>
<gene>
    <name evidence="3" type="ORF">QF035_002788</name>
</gene>
<feature type="domain" description="Aldehyde oxidase/xanthine dehydrogenase a/b hammerhead" evidence="2">
    <location>
        <begin position="38"/>
        <end position="145"/>
    </location>
</feature>
<evidence type="ECO:0000256" key="1">
    <source>
        <dbReference type="SAM" id="MobiDB-lite"/>
    </source>
</evidence>
<keyword evidence="4" id="KW-1185">Reference proteome</keyword>
<feature type="compositionally biased region" description="Basic and acidic residues" evidence="1">
    <location>
        <begin position="634"/>
        <end position="649"/>
    </location>
</feature>
<reference evidence="3 4" key="1">
    <citation type="submission" date="2023-07" db="EMBL/GenBank/DDBJ databases">
        <title>Comparative genomics of wheat-associated soil bacteria to identify genetic determinants of phenazine resistance.</title>
        <authorList>
            <person name="Mouncey N."/>
        </authorList>
    </citation>
    <scope>NUCLEOTIDE SEQUENCE [LARGE SCALE GENOMIC DNA]</scope>
    <source>
        <strain evidence="3 4">V2I4</strain>
    </source>
</reference>
<feature type="compositionally biased region" description="Basic residues" evidence="1">
    <location>
        <begin position="660"/>
        <end position="669"/>
    </location>
</feature>
<sequence>MAGKSAPLGTPTKVTQGSRTKGGIGESTLRPDGILKVTGEFAYSSDMWHEDMLWGQILRSTVAHAEIVSIDTVEALKTPGVYAVMTYDDLPTDVKNYGLEIQDTPVLAHGKVRHHGEPVAIVAADHPETARRAAAKIKVEYRELPVITDESSATAPDAILVHENRDDHHIGHVPHPNIVHRQPIIRGDVASARERADFIVEGEYTFGMQDQAFLGPESGLAVPSEDGGVDLYIATQWLHSDLKQIAPVLGLPEDKVRMTLSGVGGAFGGREDLSMQIHACLLALRTGKPVKIVYNRFESFFGHVHRHPAKLHYEHGATKDGKLTHMKCRIVLDGGAYASASPAVVGNAASLAVGPYVLEDVDIESIALYSNNPPCGAMRGFGAVQACFAYEAQMDKLADKVGMDRVEFRQLNAMSQGTIMPTGQSVDSPAPVAELLRRVKAMPMPPEQQWLAAGEAADVRQLPGGLSNTTHGEGVVRGVGYAVGIKNVGFSEGFDDYSTAKVRMEVVGGEPVATVHTAMAEVGQGGVTVHAQIARTELGVAQVTIHPADTQVGSAGSTSASRQTYVTGGAVKNSCELVREKVLEIGRRKFGTYHPAWATAELLLEGGKVVTDGGEVLADLVDVLEGEAVEVEEEWRHRPTEPFDLRDGPGLRPRPVLLRRPPRGRRGGHRTGPGEGHRTGLRPGRRQGAQPAVRHRPDPGRYDPGPGHRGHGGDHRRPQDGEGQEPLLHRLPHPHDPRHADHPRRRARTRRRPRAVRAPWHRRGTDSVVDSGRASGNPERDGLGAQQDAGPTGTPHRHGIGAPPSLWAAVPQAGTAGHSNGTPGTGRTVRPTAPPVPVHVQHHDSFVSGRPPGRAAEAPSQIPHTPKATAGAPVNLGSRPT</sequence>
<dbReference type="InterPro" id="IPR036856">
    <property type="entry name" value="Ald_Oxase/Xan_DH_a/b_sf"/>
</dbReference>